<evidence type="ECO:0000256" key="2">
    <source>
        <dbReference type="SAM" id="SignalP"/>
    </source>
</evidence>
<evidence type="ECO:0000313" key="5">
    <source>
        <dbReference type="Proteomes" id="UP000620124"/>
    </source>
</evidence>
<gene>
    <name evidence="4" type="ORF">MVEN_01839600</name>
</gene>
<feature type="signal peptide" evidence="2">
    <location>
        <begin position="1"/>
        <end position="20"/>
    </location>
</feature>
<dbReference type="InterPro" id="IPR018466">
    <property type="entry name" value="Kre9/Knh1-like_N"/>
</dbReference>
<proteinExistence type="predicted"/>
<reference evidence="4" key="1">
    <citation type="submission" date="2020-05" db="EMBL/GenBank/DDBJ databases">
        <title>Mycena genomes resolve the evolution of fungal bioluminescence.</title>
        <authorList>
            <person name="Tsai I.J."/>
        </authorList>
    </citation>
    <scope>NUCLEOTIDE SEQUENCE</scope>
    <source>
        <strain evidence="4">CCC161011</strain>
    </source>
</reference>
<accession>A0A8H6XJ54</accession>
<name>A0A8H6XJ54_9AGAR</name>
<dbReference type="EMBL" id="JACAZI010000017">
    <property type="protein sequence ID" value="KAF7342498.1"/>
    <property type="molecule type" value="Genomic_DNA"/>
</dbReference>
<feature type="domain" description="Yeast cell wall synthesis Kre9/Knh1-like N-terminal" evidence="3">
    <location>
        <begin position="31"/>
        <end position="112"/>
    </location>
</feature>
<protein>
    <recommendedName>
        <fullName evidence="3">Yeast cell wall synthesis Kre9/Knh1-like N-terminal domain-containing protein</fullName>
    </recommendedName>
</protein>
<evidence type="ECO:0000259" key="3">
    <source>
        <dbReference type="Pfam" id="PF10342"/>
    </source>
</evidence>
<evidence type="ECO:0000313" key="4">
    <source>
        <dbReference type="EMBL" id="KAF7342498.1"/>
    </source>
</evidence>
<dbReference type="AlphaFoldDB" id="A0A8H6XJ54"/>
<keyword evidence="1 2" id="KW-0732">Signal</keyword>
<dbReference type="Pfam" id="PF10342">
    <property type="entry name" value="Kre9_KNH"/>
    <property type="match status" value="1"/>
</dbReference>
<keyword evidence="5" id="KW-1185">Reference proteome</keyword>
<organism evidence="4 5">
    <name type="scientific">Mycena venus</name>
    <dbReference type="NCBI Taxonomy" id="2733690"/>
    <lineage>
        <taxon>Eukaryota</taxon>
        <taxon>Fungi</taxon>
        <taxon>Dikarya</taxon>
        <taxon>Basidiomycota</taxon>
        <taxon>Agaricomycotina</taxon>
        <taxon>Agaricomycetes</taxon>
        <taxon>Agaricomycetidae</taxon>
        <taxon>Agaricales</taxon>
        <taxon>Marasmiineae</taxon>
        <taxon>Mycenaceae</taxon>
        <taxon>Mycena</taxon>
    </lineage>
</organism>
<feature type="chain" id="PRO_5034278144" description="Yeast cell wall synthesis Kre9/Knh1-like N-terminal domain-containing protein" evidence="2">
    <location>
        <begin position="21"/>
        <end position="115"/>
    </location>
</feature>
<dbReference type="OrthoDB" id="5420143at2759"/>
<comment type="caution">
    <text evidence="4">The sequence shown here is derived from an EMBL/GenBank/DDBJ whole genome shotgun (WGS) entry which is preliminary data.</text>
</comment>
<dbReference type="Proteomes" id="UP000620124">
    <property type="component" value="Unassembled WGS sequence"/>
</dbReference>
<evidence type="ECO:0000256" key="1">
    <source>
        <dbReference type="ARBA" id="ARBA00022729"/>
    </source>
</evidence>
<sequence length="115" mass="12034">MHFVSLFSGLAIVAAPLASAFTIAVPTNPTSGQLTEINWTFTASDPALFDLFITNSTNHFDLKAIVGEGIETDLGSITYQLPTLPAIGGYALHISDATNVDRVLAASPPFAIKAA</sequence>